<dbReference type="PANTHER" id="PTHR43065:SF10">
    <property type="entry name" value="PEROXIDE STRESS-ACTIVATED HISTIDINE KINASE MAK3"/>
    <property type="match status" value="1"/>
</dbReference>
<dbReference type="EC" id="2.7.13.3" evidence="2"/>
<keyword evidence="13" id="KW-1185">Reference proteome</keyword>
<evidence type="ECO:0000313" key="13">
    <source>
        <dbReference type="Proteomes" id="UP000319931"/>
    </source>
</evidence>
<gene>
    <name evidence="12" type="ORF">EAH76_03150</name>
</gene>
<evidence type="ECO:0000256" key="4">
    <source>
        <dbReference type="ARBA" id="ARBA00022679"/>
    </source>
</evidence>
<evidence type="ECO:0000256" key="9">
    <source>
        <dbReference type="SAM" id="MobiDB-lite"/>
    </source>
</evidence>
<reference evidence="12 13" key="1">
    <citation type="journal article" date="2019" name="Environ. Microbiol.">
        <title>Species interactions and distinct microbial communities in high Arctic permafrost affected cryosols are associated with the CH4 and CO2 gas fluxes.</title>
        <authorList>
            <person name="Altshuler I."/>
            <person name="Hamel J."/>
            <person name="Turney S."/>
            <person name="Magnuson E."/>
            <person name="Levesque R."/>
            <person name="Greer C."/>
            <person name="Whyte L.G."/>
        </authorList>
    </citation>
    <scope>NUCLEOTIDE SEQUENCE [LARGE SCALE GENOMIC DNA]</scope>
    <source>
        <strain evidence="12 13">E6.1</strain>
    </source>
</reference>
<dbReference type="InterPro" id="IPR003594">
    <property type="entry name" value="HATPase_dom"/>
</dbReference>
<evidence type="ECO:0000313" key="12">
    <source>
        <dbReference type="EMBL" id="TPG56544.1"/>
    </source>
</evidence>
<dbReference type="InterPro" id="IPR036097">
    <property type="entry name" value="HisK_dim/P_sf"/>
</dbReference>
<dbReference type="InterPro" id="IPR003661">
    <property type="entry name" value="HisK_dim/P_dom"/>
</dbReference>
<dbReference type="SMART" id="SM00388">
    <property type="entry name" value="HisKA"/>
    <property type="match status" value="1"/>
</dbReference>
<dbReference type="Gene3D" id="3.30.565.10">
    <property type="entry name" value="Histidine kinase-like ATPase, C-terminal domain"/>
    <property type="match status" value="1"/>
</dbReference>
<dbReference type="SUPFAM" id="SSF55785">
    <property type="entry name" value="PYP-like sensor domain (PAS domain)"/>
    <property type="match status" value="2"/>
</dbReference>
<evidence type="ECO:0000256" key="1">
    <source>
        <dbReference type="ARBA" id="ARBA00000085"/>
    </source>
</evidence>
<keyword evidence="3" id="KW-0597">Phosphoprotein</keyword>
<comment type="caution">
    <text evidence="12">The sequence shown here is derived from an EMBL/GenBank/DDBJ whole genome shotgun (WGS) entry which is preliminary data.</text>
</comment>
<dbReference type="InterPro" id="IPR005467">
    <property type="entry name" value="His_kinase_dom"/>
</dbReference>
<feature type="domain" description="PAS" evidence="11">
    <location>
        <begin position="31"/>
        <end position="97"/>
    </location>
</feature>
<dbReference type="SMART" id="SM00387">
    <property type="entry name" value="HATPase_c"/>
    <property type="match status" value="1"/>
</dbReference>
<dbReference type="CDD" id="cd00130">
    <property type="entry name" value="PAS"/>
    <property type="match status" value="1"/>
</dbReference>
<evidence type="ECO:0000256" key="3">
    <source>
        <dbReference type="ARBA" id="ARBA00022553"/>
    </source>
</evidence>
<evidence type="ECO:0000256" key="5">
    <source>
        <dbReference type="ARBA" id="ARBA00022741"/>
    </source>
</evidence>
<organism evidence="12 13">
    <name type="scientific">Sphingomonas glacialis</name>
    <dbReference type="NCBI Taxonomy" id="658225"/>
    <lineage>
        <taxon>Bacteria</taxon>
        <taxon>Pseudomonadati</taxon>
        <taxon>Pseudomonadota</taxon>
        <taxon>Alphaproteobacteria</taxon>
        <taxon>Sphingomonadales</taxon>
        <taxon>Sphingomonadaceae</taxon>
        <taxon>Sphingomonas</taxon>
    </lineage>
</organism>
<evidence type="ECO:0000256" key="2">
    <source>
        <dbReference type="ARBA" id="ARBA00012438"/>
    </source>
</evidence>
<dbReference type="PANTHER" id="PTHR43065">
    <property type="entry name" value="SENSOR HISTIDINE KINASE"/>
    <property type="match status" value="1"/>
</dbReference>
<dbReference type="Pfam" id="PF13426">
    <property type="entry name" value="PAS_9"/>
    <property type="match status" value="1"/>
</dbReference>
<dbReference type="Pfam" id="PF02518">
    <property type="entry name" value="HATPase_c"/>
    <property type="match status" value="1"/>
</dbReference>
<dbReference type="InterPro" id="IPR036890">
    <property type="entry name" value="HATPase_C_sf"/>
</dbReference>
<keyword evidence="6" id="KW-0418">Kinase</keyword>
<dbReference type="InterPro" id="IPR035965">
    <property type="entry name" value="PAS-like_dom_sf"/>
</dbReference>
<dbReference type="Gene3D" id="1.10.287.130">
    <property type="match status" value="1"/>
</dbReference>
<dbReference type="InterPro" id="IPR000014">
    <property type="entry name" value="PAS"/>
</dbReference>
<dbReference type="PROSITE" id="PS50109">
    <property type="entry name" value="HIS_KIN"/>
    <property type="match status" value="1"/>
</dbReference>
<dbReference type="Gene3D" id="3.30.450.20">
    <property type="entry name" value="PAS domain"/>
    <property type="match status" value="1"/>
</dbReference>
<dbReference type="CDD" id="cd00082">
    <property type="entry name" value="HisKA"/>
    <property type="match status" value="1"/>
</dbReference>
<dbReference type="EMBL" id="RCZC01000001">
    <property type="protein sequence ID" value="TPG56544.1"/>
    <property type="molecule type" value="Genomic_DNA"/>
</dbReference>
<dbReference type="Proteomes" id="UP000319931">
    <property type="component" value="Unassembled WGS sequence"/>
</dbReference>
<protein>
    <recommendedName>
        <fullName evidence="2">histidine kinase</fullName>
        <ecNumber evidence="2">2.7.13.3</ecNumber>
    </recommendedName>
</protein>
<feature type="region of interest" description="Disordered" evidence="9">
    <location>
        <begin position="1"/>
        <end position="22"/>
    </location>
</feature>
<dbReference type="SUPFAM" id="SSF47384">
    <property type="entry name" value="Homodimeric domain of signal transducing histidine kinase"/>
    <property type="match status" value="1"/>
</dbReference>
<dbReference type="InterPro" id="IPR004358">
    <property type="entry name" value="Sig_transdc_His_kin-like_C"/>
</dbReference>
<feature type="domain" description="Histidine kinase" evidence="10">
    <location>
        <begin position="488"/>
        <end position="703"/>
    </location>
</feature>
<evidence type="ECO:0000256" key="8">
    <source>
        <dbReference type="ARBA" id="ARBA00023012"/>
    </source>
</evidence>
<dbReference type="PROSITE" id="PS50112">
    <property type="entry name" value="PAS"/>
    <property type="match status" value="1"/>
</dbReference>
<comment type="catalytic activity">
    <reaction evidence="1">
        <text>ATP + protein L-histidine = ADP + protein N-phospho-L-histidine.</text>
        <dbReference type="EC" id="2.7.13.3"/>
    </reaction>
</comment>
<keyword evidence="4" id="KW-0808">Transferase</keyword>
<dbReference type="NCBIfam" id="TIGR00229">
    <property type="entry name" value="sensory_box"/>
    <property type="match status" value="1"/>
</dbReference>
<evidence type="ECO:0000256" key="7">
    <source>
        <dbReference type="ARBA" id="ARBA00022840"/>
    </source>
</evidence>
<dbReference type="GO" id="GO:0000155">
    <property type="term" value="F:phosphorelay sensor kinase activity"/>
    <property type="evidence" value="ECO:0007669"/>
    <property type="project" value="InterPro"/>
</dbReference>
<feature type="compositionally biased region" description="Basic and acidic residues" evidence="9">
    <location>
        <begin position="10"/>
        <end position="22"/>
    </location>
</feature>
<keyword evidence="8" id="KW-0902">Two-component regulatory system</keyword>
<evidence type="ECO:0000259" key="11">
    <source>
        <dbReference type="PROSITE" id="PS50112"/>
    </source>
</evidence>
<keyword evidence="7" id="KW-0067">ATP-binding</keyword>
<evidence type="ECO:0000259" key="10">
    <source>
        <dbReference type="PROSITE" id="PS50109"/>
    </source>
</evidence>
<dbReference type="SUPFAM" id="SSF55874">
    <property type="entry name" value="ATPase domain of HSP90 chaperone/DNA topoisomerase II/histidine kinase"/>
    <property type="match status" value="1"/>
</dbReference>
<name>A0A502G472_9SPHN</name>
<dbReference type="Pfam" id="PF00512">
    <property type="entry name" value="HisKA"/>
    <property type="match status" value="1"/>
</dbReference>
<proteinExistence type="predicted"/>
<dbReference type="PRINTS" id="PR00344">
    <property type="entry name" value="BCTRLSENSOR"/>
</dbReference>
<dbReference type="SMART" id="SM00091">
    <property type="entry name" value="PAS"/>
    <property type="match status" value="1"/>
</dbReference>
<accession>A0A502G472</accession>
<sequence>MVSHPRRAISRADRFRRSGSDDDRAEIGKHVEDLAHSLAEHLALSLIVRDRTGAATLWNPEAQRLYGWSPAEALGRDVDTLLRSRPSEDAETIERKLLRDRRWAGDVYRRTKDGREIAVSVIRTIAISEQNEVVVETSSERLIDGSDDGETQRLGSLFRAMSGSCWQLDVGPALQMLDALADSGITDLAMHVEDHPDMSDRAIEAVRIVEVDDAGVEMFRAPSRVAVLDSNCKWAWPISSRGIFAAALVAAWRGDPAFTAHVALTRWDGAPLDVLLTALPQDGDRKRRIALFGYVDVTGLKQTQRDLEKSDERYRRLFQAMAAGYVEFDFAGVDAEFERLRLDGVTDLNVHFAHDPGSLRQMLGTIRMLALSDKATEILHGRVAVEGGAFRTAMIPSGDEGPMRDVLAARFRGEPVAPFEIAVSGMDGERIDVVFAIWAGQSSRSNEPVLASIIDIGDRRRAELALHQVRSDFAHAARVAMLGEMTASIAHEVNQPLAALSTYGQTILRWINRPVPDLDEVRALAEYVVADAERASAIIARIRSMTVKGAPRSEPLSLNEVVLEAIEIVRNDLAKGGVEPRIALTDALPTFQGDRVQIQQVLVNLIINAVQAMANTPRAERLIFITTSLVPPGRLEVIVEDTGPGVPADSRDHLFTSFFSTKENGMGIGLPICRSILDAHDGEIELLESDRGARLRVCLPITPS</sequence>
<keyword evidence="5" id="KW-0547">Nucleotide-binding</keyword>
<dbReference type="GO" id="GO:0005524">
    <property type="term" value="F:ATP binding"/>
    <property type="evidence" value="ECO:0007669"/>
    <property type="project" value="UniProtKB-KW"/>
</dbReference>
<dbReference type="OrthoDB" id="9789238at2"/>
<evidence type="ECO:0000256" key="6">
    <source>
        <dbReference type="ARBA" id="ARBA00022777"/>
    </source>
</evidence>
<dbReference type="AlphaFoldDB" id="A0A502G472"/>
<dbReference type="GO" id="GO:0006355">
    <property type="term" value="P:regulation of DNA-templated transcription"/>
    <property type="evidence" value="ECO:0007669"/>
    <property type="project" value="InterPro"/>
</dbReference>